<feature type="compositionally biased region" description="Basic and acidic residues" evidence="1">
    <location>
        <begin position="1"/>
        <end position="12"/>
    </location>
</feature>
<gene>
    <name evidence="2" type="ORF">WA026_015792</name>
</gene>
<keyword evidence="3" id="KW-1185">Reference proteome</keyword>
<reference evidence="2 3" key="1">
    <citation type="submission" date="2023-03" db="EMBL/GenBank/DDBJ databases">
        <title>Genome insight into feeding habits of ladybird beetles.</title>
        <authorList>
            <person name="Li H.-S."/>
            <person name="Huang Y.-H."/>
            <person name="Pang H."/>
        </authorList>
    </citation>
    <scope>NUCLEOTIDE SEQUENCE [LARGE SCALE GENOMIC DNA]</scope>
    <source>
        <strain evidence="2">SYSU_2023b</strain>
        <tissue evidence="2">Whole body</tissue>
    </source>
</reference>
<feature type="compositionally biased region" description="Polar residues" evidence="1">
    <location>
        <begin position="13"/>
        <end position="28"/>
    </location>
</feature>
<dbReference type="Proteomes" id="UP001431783">
    <property type="component" value="Unassembled WGS sequence"/>
</dbReference>
<accession>A0AAW1UZG5</accession>
<evidence type="ECO:0000313" key="2">
    <source>
        <dbReference type="EMBL" id="KAK9886281.1"/>
    </source>
</evidence>
<comment type="caution">
    <text evidence="2">The sequence shown here is derived from an EMBL/GenBank/DDBJ whole genome shotgun (WGS) entry which is preliminary data.</text>
</comment>
<evidence type="ECO:0000256" key="1">
    <source>
        <dbReference type="SAM" id="MobiDB-lite"/>
    </source>
</evidence>
<evidence type="ECO:0000313" key="3">
    <source>
        <dbReference type="Proteomes" id="UP001431783"/>
    </source>
</evidence>
<proteinExistence type="predicted"/>
<organism evidence="2 3">
    <name type="scientific">Henosepilachna vigintioctopunctata</name>
    <dbReference type="NCBI Taxonomy" id="420089"/>
    <lineage>
        <taxon>Eukaryota</taxon>
        <taxon>Metazoa</taxon>
        <taxon>Ecdysozoa</taxon>
        <taxon>Arthropoda</taxon>
        <taxon>Hexapoda</taxon>
        <taxon>Insecta</taxon>
        <taxon>Pterygota</taxon>
        <taxon>Neoptera</taxon>
        <taxon>Endopterygota</taxon>
        <taxon>Coleoptera</taxon>
        <taxon>Polyphaga</taxon>
        <taxon>Cucujiformia</taxon>
        <taxon>Coccinelloidea</taxon>
        <taxon>Coccinellidae</taxon>
        <taxon>Epilachninae</taxon>
        <taxon>Epilachnini</taxon>
        <taxon>Henosepilachna</taxon>
    </lineage>
</organism>
<dbReference type="EMBL" id="JARQZJ010000099">
    <property type="protein sequence ID" value="KAK9886281.1"/>
    <property type="molecule type" value="Genomic_DNA"/>
</dbReference>
<feature type="region of interest" description="Disordered" evidence="1">
    <location>
        <begin position="1"/>
        <end position="28"/>
    </location>
</feature>
<protein>
    <submittedName>
        <fullName evidence="2">Uncharacterized protein</fullName>
    </submittedName>
</protein>
<dbReference type="AlphaFoldDB" id="A0AAW1UZG5"/>
<name>A0AAW1UZG5_9CUCU</name>
<sequence>MDRGEIDSRSDLSSDLNQKDNTSSSVTKACNSPNKYEIIATPINGQYFGESTKSIISSKDNVKSILDHNIDLDIENIDINNLQVIEKVGDAFFEKASPSLIPTTGITRISGWHRVSSAFCVECFQYHRRKCKIVNLLLGEKRKENIVLNINSINLNHRESFPISNQDIPISSDTQDPISDILIHEWFRDLVVEQGGSPITLLLEISSRIYLIS</sequence>